<dbReference type="InterPro" id="IPR029058">
    <property type="entry name" value="AB_hydrolase_fold"/>
</dbReference>
<gene>
    <name evidence="1" type="ORF">SAMN04489810_0532</name>
</gene>
<dbReference type="STRING" id="370764.SAMN04489810_0532"/>
<dbReference type="SUPFAM" id="SSF53474">
    <property type="entry name" value="alpha/beta-Hydrolases"/>
    <property type="match status" value="1"/>
</dbReference>
<accession>A0A1G7UYU5</accession>
<proteinExistence type="predicted"/>
<evidence type="ECO:0000313" key="1">
    <source>
        <dbReference type="EMBL" id="SDG52461.1"/>
    </source>
</evidence>
<name>A0A1G7UYU5_9MICO</name>
<dbReference type="OrthoDB" id="4790882at2"/>
<keyword evidence="2" id="KW-1185">Reference proteome</keyword>
<dbReference type="AlphaFoldDB" id="A0A1G7UYU5"/>
<evidence type="ECO:0000313" key="2">
    <source>
        <dbReference type="Proteomes" id="UP000199009"/>
    </source>
</evidence>
<dbReference type="Gene3D" id="3.40.50.1820">
    <property type="entry name" value="alpha/beta hydrolase"/>
    <property type="match status" value="1"/>
</dbReference>
<dbReference type="RefSeq" id="WP_091485799.1">
    <property type="nucleotide sequence ID" value="NZ_LT629692.1"/>
</dbReference>
<protein>
    <recommendedName>
        <fullName evidence="3">Alpha/beta hydrolase</fullName>
    </recommendedName>
</protein>
<evidence type="ECO:0008006" key="3">
    <source>
        <dbReference type="Google" id="ProtNLM"/>
    </source>
</evidence>
<organism evidence="1 2">
    <name type="scientific">Microbacterium pygmaeum</name>
    <dbReference type="NCBI Taxonomy" id="370764"/>
    <lineage>
        <taxon>Bacteria</taxon>
        <taxon>Bacillati</taxon>
        <taxon>Actinomycetota</taxon>
        <taxon>Actinomycetes</taxon>
        <taxon>Micrococcales</taxon>
        <taxon>Microbacteriaceae</taxon>
        <taxon>Microbacterium</taxon>
    </lineage>
</organism>
<reference evidence="1 2" key="1">
    <citation type="submission" date="2016-10" db="EMBL/GenBank/DDBJ databases">
        <authorList>
            <person name="de Groot N.N."/>
        </authorList>
    </citation>
    <scope>NUCLEOTIDE SEQUENCE [LARGE SCALE GENOMIC DNA]</scope>
    <source>
        <strain evidence="1 2">DSM 23142</strain>
    </source>
</reference>
<dbReference type="Proteomes" id="UP000199009">
    <property type="component" value="Chromosome I"/>
</dbReference>
<sequence>MSDGIDIRGGGAVAVDTETLRSAAGRFREVVSELAEIGVLLGSAGSLLFAGSHIAWWVSQTVEAVRRRLMDAQRAAVRIAAELEEAAAVYETVELRAERDVASRGGDVVALVRLQRELAELARLHPEAADAADTAIAEHWARWPAELSAQAPGALWWVNPAFFALAGPTAWGMQRVIGAAGRGSIERAETLRGPVPTVTVTPVVEGAAQPLSGAAASPASVAPASLAGAASRIPGGGDARIRVEKYSMRDGTTQFAVYVAGTQTASAGGEDPFDMTSNVQLYAGERSASYEATLEALAQSGAEPGDVVHAFGHSQGAMILAHLALEGGYDTQTIVTYGSPVEADLGDRTLSVALRHRDDPIAALAAGGSAGSVGSAGSFVAERTADPATGMHDWRMPAHGIAAYTETARMLDESTDPRMREVRTVFDTLAGAQRVEVVEYAAQREMPVSAPLAPGPVSAASRASADAG</sequence>
<dbReference type="EMBL" id="LT629692">
    <property type="protein sequence ID" value="SDG52461.1"/>
    <property type="molecule type" value="Genomic_DNA"/>
</dbReference>